<feature type="transmembrane region" description="Helical" evidence="1">
    <location>
        <begin position="59"/>
        <end position="83"/>
    </location>
</feature>
<dbReference type="RefSeq" id="WP_230509488.1">
    <property type="nucleotide sequence ID" value="NZ_JAJITD010000005.1"/>
</dbReference>
<protein>
    <submittedName>
        <fullName evidence="2">Uncharacterized protein</fullName>
    </submittedName>
</protein>
<keyword evidence="1" id="KW-0472">Membrane</keyword>
<comment type="caution">
    <text evidence="2">The sequence shown here is derived from an EMBL/GenBank/DDBJ whole genome shotgun (WGS) entry which is preliminary data.</text>
</comment>
<organism evidence="2 3">
    <name type="scientific">Paraburkholderia sejongensis</name>
    <dbReference type="NCBI Taxonomy" id="2886946"/>
    <lineage>
        <taxon>Bacteria</taxon>
        <taxon>Pseudomonadati</taxon>
        <taxon>Pseudomonadota</taxon>
        <taxon>Betaproteobacteria</taxon>
        <taxon>Burkholderiales</taxon>
        <taxon>Burkholderiaceae</taxon>
        <taxon>Paraburkholderia</taxon>
    </lineage>
</organism>
<dbReference type="Proteomes" id="UP001431019">
    <property type="component" value="Unassembled WGS sequence"/>
</dbReference>
<keyword evidence="3" id="KW-1185">Reference proteome</keyword>
<gene>
    <name evidence="2" type="ORF">LJ656_11155</name>
</gene>
<evidence type="ECO:0000256" key="1">
    <source>
        <dbReference type="SAM" id="Phobius"/>
    </source>
</evidence>
<reference evidence="2 3" key="1">
    <citation type="submission" date="2021-11" db="EMBL/GenBank/DDBJ databases">
        <authorList>
            <person name="Oh E.-T."/>
            <person name="Kim S.-B."/>
        </authorList>
    </citation>
    <scope>NUCLEOTIDE SEQUENCE [LARGE SCALE GENOMIC DNA]</scope>
    <source>
        <strain evidence="2 3">MMS20-SJTR3</strain>
    </source>
</reference>
<proteinExistence type="predicted"/>
<accession>A0ABS8JTB6</accession>
<evidence type="ECO:0000313" key="2">
    <source>
        <dbReference type="EMBL" id="MCC8393149.1"/>
    </source>
</evidence>
<keyword evidence="1" id="KW-1133">Transmembrane helix</keyword>
<dbReference type="EMBL" id="JAJITD010000005">
    <property type="protein sequence ID" value="MCC8393149.1"/>
    <property type="molecule type" value="Genomic_DNA"/>
</dbReference>
<sequence>MKRALICLTLALLMSLPVGYGISRLPGVWEWIYSADGYSFFKPLFRAFDTYGNEGNLDVIIGTLTVAGFFVSLVSVNAAWTIIMRLRHRRYRETR</sequence>
<name>A0ABS8JTB6_9BURK</name>
<keyword evidence="1" id="KW-0812">Transmembrane</keyword>
<evidence type="ECO:0000313" key="3">
    <source>
        <dbReference type="Proteomes" id="UP001431019"/>
    </source>
</evidence>